<evidence type="ECO:0000313" key="5">
    <source>
        <dbReference type="EMBL" id="WWF06775.1"/>
    </source>
</evidence>
<dbReference type="SUPFAM" id="SSF53720">
    <property type="entry name" value="ALDH-like"/>
    <property type="match status" value="1"/>
</dbReference>
<evidence type="ECO:0000259" key="4">
    <source>
        <dbReference type="Pfam" id="PF00171"/>
    </source>
</evidence>
<organism evidence="5 6">
    <name type="scientific">Janibacter terrae</name>
    <dbReference type="NCBI Taxonomy" id="103817"/>
    <lineage>
        <taxon>Bacteria</taxon>
        <taxon>Bacillati</taxon>
        <taxon>Actinomycetota</taxon>
        <taxon>Actinomycetes</taxon>
        <taxon>Micrococcales</taxon>
        <taxon>Intrasporangiaceae</taxon>
        <taxon>Janibacter</taxon>
    </lineage>
</organism>
<evidence type="ECO:0000256" key="1">
    <source>
        <dbReference type="ARBA" id="ARBA00023002"/>
    </source>
</evidence>
<dbReference type="InterPro" id="IPR029510">
    <property type="entry name" value="Ald_DH_CS_GLU"/>
</dbReference>
<protein>
    <submittedName>
        <fullName evidence="5">NAD-dependent succinate-semialdehyde dehydrogenase</fullName>
    </submittedName>
</protein>
<evidence type="ECO:0000313" key="6">
    <source>
        <dbReference type="Proteomes" id="UP001381003"/>
    </source>
</evidence>
<sequence>MTTTHTPEVTREQEREAIASVPTGLFIGGEWRQTRETMPVVDPSTGEPLVEVADASPEEAAAALDAAAEAQADWARTPPRERSEILTRARDLMLADVDRLALVMTLEMGKPLTEAKGEIAYAAEFFRWFAEEAVRIDGGYMTAPAGGSRFLVAKQPVGPCVLITPWNFPMAMGTRKIGPAIAAGCTSVIKPAAETPLSTLALADILVRAGLPAGVVNVVTTSRSDEVMRPMILDPRSRKLSFTGSTPVGKHLLELAARTVMRTSMELGGNAPFLVFDDADLDVAVDGAMAAKMRNIGQACTAANRILVQRSVAGEFAQRLAERMGALPMGRGVEEGVVVGPLVNQKAVDKVDELVRDAVGRGATAQLGGEPADREGYFYPATVLTGVPADAQMAEAEIFGPVAAITEFDTEEEAIRLANDTPFGLISYVFTQGLDRGLRVSEALEAGMVGLNQGVVSNPAAPFGGIKESGLGREGGTTGIEEFLETKYIGVRV</sequence>
<dbReference type="Gene3D" id="3.40.309.10">
    <property type="entry name" value="Aldehyde Dehydrogenase, Chain A, domain 2"/>
    <property type="match status" value="1"/>
</dbReference>
<dbReference type="InterPro" id="IPR015590">
    <property type="entry name" value="Aldehyde_DH_dom"/>
</dbReference>
<keyword evidence="1 3" id="KW-0560">Oxidoreductase</keyword>
<reference evidence="5 6" key="1">
    <citation type="submission" date="2022-09" db="EMBL/GenBank/DDBJ databases">
        <title>Complete genome sequence of Janibacter terrae strain COS04-44, PCL-degrading bacteria isolated from oil spilled coast.</title>
        <authorList>
            <person name="Park H."/>
            <person name="Kim J.Y."/>
            <person name="An S.H."/>
            <person name="Lee C.M."/>
            <person name="Weon H.-Y."/>
        </authorList>
    </citation>
    <scope>NUCLEOTIDE SEQUENCE [LARGE SCALE GENOMIC DNA]</scope>
    <source>
        <strain evidence="5 6">COS04-44</strain>
    </source>
</reference>
<dbReference type="PANTHER" id="PTHR43353:SF5">
    <property type="entry name" value="SUCCINATE-SEMIALDEHYDE DEHYDROGENASE, MITOCHONDRIAL"/>
    <property type="match status" value="1"/>
</dbReference>
<dbReference type="InterPro" id="IPR050740">
    <property type="entry name" value="Aldehyde_DH_Superfamily"/>
</dbReference>
<feature type="domain" description="Aldehyde dehydrogenase" evidence="4">
    <location>
        <begin position="33"/>
        <end position="489"/>
    </location>
</feature>
<dbReference type="RefSeq" id="WP_068328171.1">
    <property type="nucleotide sequence ID" value="NZ_CP104874.1"/>
</dbReference>
<dbReference type="InterPro" id="IPR016161">
    <property type="entry name" value="Ald_DH/histidinol_DH"/>
</dbReference>
<dbReference type="Pfam" id="PF00171">
    <property type="entry name" value="Aldedh"/>
    <property type="match status" value="1"/>
</dbReference>
<proteinExistence type="inferred from homology"/>
<evidence type="ECO:0000256" key="2">
    <source>
        <dbReference type="PROSITE-ProRule" id="PRU10007"/>
    </source>
</evidence>
<dbReference type="InterPro" id="IPR016162">
    <property type="entry name" value="Ald_DH_N"/>
</dbReference>
<dbReference type="Proteomes" id="UP001381003">
    <property type="component" value="Chromosome"/>
</dbReference>
<evidence type="ECO:0000256" key="3">
    <source>
        <dbReference type="RuleBase" id="RU003345"/>
    </source>
</evidence>
<accession>A0ABZ2FKB4</accession>
<keyword evidence="6" id="KW-1185">Reference proteome</keyword>
<dbReference type="PROSITE" id="PS00687">
    <property type="entry name" value="ALDEHYDE_DEHYDR_GLU"/>
    <property type="match status" value="1"/>
</dbReference>
<dbReference type="Gene3D" id="3.40.605.10">
    <property type="entry name" value="Aldehyde Dehydrogenase, Chain A, domain 1"/>
    <property type="match status" value="1"/>
</dbReference>
<dbReference type="EMBL" id="CP104874">
    <property type="protein sequence ID" value="WWF06775.1"/>
    <property type="molecule type" value="Genomic_DNA"/>
</dbReference>
<comment type="similarity">
    <text evidence="3">Belongs to the aldehyde dehydrogenase family.</text>
</comment>
<feature type="active site" evidence="2">
    <location>
        <position position="266"/>
    </location>
</feature>
<dbReference type="InterPro" id="IPR016163">
    <property type="entry name" value="Ald_DH_C"/>
</dbReference>
<gene>
    <name evidence="5" type="ORF">N5P18_07870</name>
</gene>
<name>A0ABZ2FKB4_9MICO</name>
<dbReference type="CDD" id="cd07103">
    <property type="entry name" value="ALDH_F5_SSADH_GabD"/>
    <property type="match status" value="1"/>
</dbReference>
<dbReference type="PANTHER" id="PTHR43353">
    <property type="entry name" value="SUCCINATE-SEMIALDEHYDE DEHYDROGENASE, MITOCHONDRIAL"/>
    <property type="match status" value="1"/>
</dbReference>